<dbReference type="GeneID" id="19334499"/>
<organism evidence="3 4">
    <name type="scientific">Pseudocercospora fijiensis (strain CIRAD86)</name>
    <name type="common">Black leaf streak disease fungus</name>
    <name type="synonym">Mycosphaerella fijiensis</name>
    <dbReference type="NCBI Taxonomy" id="383855"/>
    <lineage>
        <taxon>Eukaryota</taxon>
        <taxon>Fungi</taxon>
        <taxon>Dikarya</taxon>
        <taxon>Ascomycota</taxon>
        <taxon>Pezizomycotina</taxon>
        <taxon>Dothideomycetes</taxon>
        <taxon>Dothideomycetidae</taxon>
        <taxon>Mycosphaerellales</taxon>
        <taxon>Mycosphaerellaceae</taxon>
        <taxon>Pseudocercospora</taxon>
    </lineage>
</organism>
<feature type="region of interest" description="Disordered" evidence="2">
    <location>
        <begin position="226"/>
        <end position="514"/>
    </location>
</feature>
<gene>
    <name evidence="3" type="ORF">MYCFIDRAFT_180740</name>
</gene>
<dbReference type="STRING" id="383855.M3AGZ0"/>
<dbReference type="VEuPathDB" id="FungiDB:MYCFIDRAFT_180740"/>
<feature type="compositionally biased region" description="Polar residues" evidence="2">
    <location>
        <begin position="392"/>
        <end position="402"/>
    </location>
</feature>
<dbReference type="OrthoDB" id="10504507at2759"/>
<dbReference type="HOGENOM" id="CLU_311483_0_0_1"/>
<keyword evidence="1" id="KW-0175">Coiled coil</keyword>
<dbReference type="KEGG" id="pfj:MYCFIDRAFT_180740"/>
<reference evidence="3 4" key="1">
    <citation type="journal article" date="2012" name="PLoS Pathog.">
        <title>Diverse lifestyles and strategies of plant pathogenesis encoded in the genomes of eighteen Dothideomycetes fungi.</title>
        <authorList>
            <person name="Ohm R.A."/>
            <person name="Feau N."/>
            <person name="Henrissat B."/>
            <person name="Schoch C.L."/>
            <person name="Horwitz B.A."/>
            <person name="Barry K.W."/>
            <person name="Condon B.J."/>
            <person name="Copeland A.C."/>
            <person name="Dhillon B."/>
            <person name="Glaser F."/>
            <person name="Hesse C.N."/>
            <person name="Kosti I."/>
            <person name="LaButti K."/>
            <person name="Lindquist E.A."/>
            <person name="Lucas S."/>
            <person name="Salamov A.A."/>
            <person name="Bradshaw R.E."/>
            <person name="Ciuffetti L."/>
            <person name="Hamelin R.C."/>
            <person name="Kema G.H.J."/>
            <person name="Lawrence C."/>
            <person name="Scott J.A."/>
            <person name="Spatafora J.W."/>
            <person name="Turgeon B.G."/>
            <person name="de Wit P.J.G.M."/>
            <person name="Zhong S."/>
            <person name="Goodwin S.B."/>
            <person name="Grigoriev I.V."/>
        </authorList>
    </citation>
    <scope>NUCLEOTIDE SEQUENCE [LARGE SCALE GENOMIC DNA]</scope>
    <source>
        <strain evidence="3 4">CIRAD86</strain>
    </source>
</reference>
<keyword evidence="4" id="KW-1185">Reference proteome</keyword>
<name>M3AGZ0_PSEFD</name>
<evidence type="ECO:0000313" key="3">
    <source>
        <dbReference type="EMBL" id="EME76752.1"/>
    </source>
</evidence>
<feature type="coiled-coil region" evidence="1">
    <location>
        <begin position="736"/>
        <end position="787"/>
    </location>
</feature>
<dbReference type="EMBL" id="KB446576">
    <property type="protein sequence ID" value="EME76752.1"/>
    <property type="molecule type" value="Genomic_DNA"/>
</dbReference>
<feature type="region of interest" description="Disordered" evidence="2">
    <location>
        <begin position="1"/>
        <end position="32"/>
    </location>
</feature>
<protein>
    <submittedName>
        <fullName evidence="3">Uncharacterized protein</fullName>
    </submittedName>
</protein>
<dbReference type="RefSeq" id="XP_007932665.1">
    <property type="nucleotide sequence ID" value="XM_007934474.1"/>
</dbReference>
<feature type="compositionally biased region" description="Pro residues" evidence="2">
    <location>
        <begin position="481"/>
        <end position="493"/>
    </location>
</feature>
<sequence length="943" mass="103367">MARTRKSTVSAAPRPRSNAAQPPAGPPPLPDMNAQTTLASYSRSIEEHITTNPDKALELFREAYHEHITADRIHSTVQPYLRQNAPDLNDALVSLVEGKFQACSKQAQAHYRALQKPPWRRDHLTIWCFFSYNGDFPGYKFAGGLRDLSDGEKDFRRAMVLLNDARAQRFLGTDYRMLEEQRTHARNRKKAWVIGDIRAAIEAWIAGREGRSLEMIGNRRRDVLGEEKKEDGRTTRWQKVKAKAKDKTGGESVDSEGETPETQGHGPAAGAAAGDGAGRCEGQDEDDDNERPEGQRNGAETGAAAGDGSSEGQHEDSDNDEDGSSSENDDNDQRSTGTGESNGYDDDGLNSDDGPNCNDGLNCNDEANGHDGPNCNDEQNGSKGRLPERLRTNPSASRSGSRSPEAGRGGRELRLSGNSDPRSSLNGFNDDIDDQFPTNDESVLSPKRPSTPRTPSGDNQEDSGDNDTAGPGFPPGNDAPSPSPSPSFLPLPLPTRLKTPAKSAKSSMSEARRVKRARTTISALHNTTGLSLQPWLDLFSPVPASSQSPMQSFLDERRVEAAIKTADRILAVLPATNAADEQDDRALAVITADKVDVYVRAPHETSTRDVSLFSSLHAQLASSTPPPPLPMPQFLPLADHMAADTGTRIAITAVQELVVDRMQEVEDLDVWRQCLHMSAAQAATPPRDIFDIYVPALSSNPENAIEGPVRSAPTAIFSRESIFAAMDSWVHLLGRLKRTKRQSEIIRERLRNLVEADPDNDEEAGAAEGVEQELVSLRRLKETYERLLPTLGSGEAHQTLLQSMREVDTKISALAQNRIDPAVAAVRKRRESMMRALANNICQYQDQITEVHGQIWRRRLELTWNGNGVHAEGDDDDDDNHDANTTDIGESEHACKGMTMMDGGEKTMEMRAGYEAVRVRRIDSHASSVYVYQSNELPTAISI</sequence>
<proteinExistence type="predicted"/>
<evidence type="ECO:0000313" key="4">
    <source>
        <dbReference type="Proteomes" id="UP000016932"/>
    </source>
</evidence>
<dbReference type="Proteomes" id="UP000016932">
    <property type="component" value="Unassembled WGS sequence"/>
</dbReference>
<evidence type="ECO:0000256" key="1">
    <source>
        <dbReference type="SAM" id="Coils"/>
    </source>
</evidence>
<feature type="compositionally biased region" description="Acidic residues" evidence="2">
    <location>
        <begin position="317"/>
        <end position="330"/>
    </location>
</feature>
<feature type="compositionally biased region" description="Low complexity" evidence="2">
    <location>
        <begin position="445"/>
        <end position="456"/>
    </location>
</feature>
<feature type="region of interest" description="Disordered" evidence="2">
    <location>
        <begin position="870"/>
        <end position="893"/>
    </location>
</feature>
<accession>M3AGZ0</accession>
<feature type="compositionally biased region" description="Polar residues" evidence="2">
    <location>
        <begin position="416"/>
        <end position="427"/>
    </location>
</feature>
<evidence type="ECO:0000256" key="2">
    <source>
        <dbReference type="SAM" id="MobiDB-lite"/>
    </source>
</evidence>
<dbReference type="AlphaFoldDB" id="M3AGZ0"/>